<proteinExistence type="predicted"/>
<evidence type="ECO:0000259" key="1">
    <source>
        <dbReference type="Pfam" id="PF08242"/>
    </source>
</evidence>
<evidence type="ECO:0000313" key="3">
    <source>
        <dbReference type="Proteomes" id="UP000198992"/>
    </source>
</evidence>
<accession>A0A1H4V0I2</accession>
<dbReference type="RefSeq" id="WP_092115871.1">
    <property type="nucleotide sequence ID" value="NZ_FNTH01000001.1"/>
</dbReference>
<dbReference type="GO" id="GO:0032259">
    <property type="term" value="P:methylation"/>
    <property type="evidence" value="ECO:0007669"/>
    <property type="project" value="UniProtKB-KW"/>
</dbReference>
<name>A0A1H4V0I2_9BRAD</name>
<dbReference type="AlphaFoldDB" id="A0A1H4V0I2"/>
<dbReference type="Pfam" id="PF08242">
    <property type="entry name" value="Methyltransf_12"/>
    <property type="match status" value="1"/>
</dbReference>
<keyword evidence="2" id="KW-0489">Methyltransferase</keyword>
<evidence type="ECO:0000313" key="2">
    <source>
        <dbReference type="EMBL" id="SEC74602.1"/>
    </source>
</evidence>
<keyword evidence="2" id="KW-0808">Transferase</keyword>
<dbReference type="OrthoDB" id="9800454at2"/>
<reference evidence="2 3" key="1">
    <citation type="submission" date="2016-10" db="EMBL/GenBank/DDBJ databases">
        <authorList>
            <person name="de Groot N.N."/>
        </authorList>
    </citation>
    <scope>NUCLEOTIDE SEQUENCE [LARGE SCALE GENOMIC DNA]</scope>
    <source>
        <strain evidence="2 3">MT12</strain>
    </source>
</reference>
<dbReference type="InterPro" id="IPR013217">
    <property type="entry name" value="Methyltransf_12"/>
</dbReference>
<dbReference type="Proteomes" id="UP000198992">
    <property type="component" value="Unassembled WGS sequence"/>
</dbReference>
<organism evidence="2 3">
    <name type="scientific">Bradyrhizobium erythrophlei</name>
    <dbReference type="NCBI Taxonomy" id="1437360"/>
    <lineage>
        <taxon>Bacteria</taxon>
        <taxon>Pseudomonadati</taxon>
        <taxon>Pseudomonadota</taxon>
        <taxon>Alphaproteobacteria</taxon>
        <taxon>Hyphomicrobiales</taxon>
        <taxon>Nitrobacteraceae</taxon>
        <taxon>Bradyrhizobium</taxon>
    </lineage>
</organism>
<protein>
    <submittedName>
        <fullName evidence="2">Methyltransferase domain-containing protein</fullName>
    </submittedName>
</protein>
<sequence>MRALRAKVREYYSGTLQRHGPTPLGVDWPNVVSQYLRFVQLLKLCRFGQPFSLNDFGCGYGALLEFLAMRHGDTAVTYRGIDISPAMIAAARARWAANKRAVFAEGSQCGALADYSLASGTLNVRLGHPVAEWEAYIEAILTDLDASSRIGFAVNFMLPRDEAPAEAGLYRTAPERWTPFCERFGRVELITGYGLREFTLLVRKTLPVTARPGTGSRKAARRSSR</sequence>
<dbReference type="GO" id="GO:0008168">
    <property type="term" value="F:methyltransferase activity"/>
    <property type="evidence" value="ECO:0007669"/>
    <property type="project" value="UniProtKB-KW"/>
</dbReference>
<gene>
    <name evidence="2" type="ORF">SAMN05444164_2641</name>
</gene>
<feature type="domain" description="Methyltransferase type 12" evidence="1">
    <location>
        <begin position="55"/>
        <end position="102"/>
    </location>
</feature>
<dbReference type="InterPro" id="IPR029063">
    <property type="entry name" value="SAM-dependent_MTases_sf"/>
</dbReference>
<dbReference type="SUPFAM" id="SSF53335">
    <property type="entry name" value="S-adenosyl-L-methionine-dependent methyltransferases"/>
    <property type="match status" value="2"/>
</dbReference>
<dbReference type="Gene3D" id="3.40.50.150">
    <property type="entry name" value="Vaccinia Virus protein VP39"/>
    <property type="match status" value="1"/>
</dbReference>
<dbReference type="EMBL" id="FNTH01000001">
    <property type="protein sequence ID" value="SEC74602.1"/>
    <property type="molecule type" value="Genomic_DNA"/>
</dbReference>